<dbReference type="AlphaFoldDB" id="A0A8H3GPR5"/>
<comment type="caution">
    <text evidence="2">The sequence shown here is derived from an EMBL/GenBank/DDBJ whole genome shotgun (WGS) entry which is preliminary data.</text>
</comment>
<dbReference type="EMBL" id="CAJMWS010000715">
    <property type="protein sequence ID" value="CAE6460310.1"/>
    <property type="molecule type" value="Genomic_DNA"/>
</dbReference>
<dbReference type="PANTHER" id="PTHR18444:SF9">
    <property type="entry name" value="UPF0538 PROTEIN C2ORF76"/>
    <property type="match status" value="1"/>
</dbReference>
<evidence type="ECO:0000313" key="3">
    <source>
        <dbReference type="Proteomes" id="UP000663846"/>
    </source>
</evidence>
<organism evidence="2 3">
    <name type="scientific">Rhizoctonia solani</name>
    <dbReference type="NCBI Taxonomy" id="456999"/>
    <lineage>
        <taxon>Eukaryota</taxon>
        <taxon>Fungi</taxon>
        <taxon>Dikarya</taxon>
        <taxon>Basidiomycota</taxon>
        <taxon>Agaricomycotina</taxon>
        <taxon>Agaricomycetes</taxon>
        <taxon>Cantharellales</taxon>
        <taxon>Ceratobasidiaceae</taxon>
        <taxon>Rhizoctonia</taxon>
    </lineage>
</organism>
<comment type="similarity">
    <text evidence="1">Belongs to the UPF0538 family.</text>
</comment>
<sequence>MSSTTETGEISDQLTNLAAPLSSATITVRVIKSFEYRTEKSLVLHALDLEHTTVANLKERVRNAVNTEPGWKPYRTVQLDTLKLYTKAHGAKTTNLIINLDHDDWILNDDNAILASLGFENETEVSFFNRELYEAFKKDPTVGVSQIYRLVPPSRQADQMVTLDIRLEPADSFIGLAFGNPRCSNSR</sequence>
<accession>A0A8H3GPR5</accession>
<dbReference type="PANTHER" id="PTHR18444">
    <property type="entry name" value="UPF0538 FAMILY MEMBER"/>
    <property type="match status" value="1"/>
</dbReference>
<name>A0A8H3GPR5_9AGAM</name>
<evidence type="ECO:0000256" key="1">
    <source>
        <dbReference type="ARBA" id="ARBA00007176"/>
    </source>
</evidence>
<evidence type="ECO:0000313" key="2">
    <source>
        <dbReference type="EMBL" id="CAE6460310.1"/>
    </source>
</evidence>
<gene>
    <name evidence="2" type="ORF">RDB_LOCUS158161</name>
</gene>
<dbReference type="InterPro" id="IPR018794">
    <property type="entry name" value="UPF0538"/>
</dbReference>
<protein>
    <submittedName>
        <fullName evidence="2">Uncharacterized protein</fullName>
    </submittedName>
</protein>
<reference evidence="2" key="1">
    <citation type="submission" date="2021-01" db="EMBL/GenBank/DDBJ databases">
        <authorList>
            <person name="Kaushik A."/>
        </authorList>
    </citation>
    <scope>NUCLEOTIDE SEQUENCE</scope>
    <source>
        <strain evidence="2">AG1-1C</strain>
    </source>
</reference>
<dbReference type="Pfam" id="PF10209">
    <property type="entry name" value="DUF2340"/>
    <property type="match status" value="1"/>
</dbReference>
<proteinExistence type="inferred from homology"/>
<dbReference type="Proteomes" id="UP000663846">
    <property type="component" value="Unassembled WGS sequence"/>
</dbReference>